<reference evidence="4" key="2">
    <citation type="submission" date="2025-08" db="UniProtKB">
        <authorList>
            <consortium name="RefSeq"/>
        </authorList>
    </citation>
    <scope>IDENTIFICATION</scope>
    <source>
        <tissue evidence="4">Leaves</tissue>
    </source>
</reference>
<dbReference type="Pfam" id="PF13041">
    <property type="entry name" value="PPR_2"/>
    <property type="match status" value="3"/>
</dbReference>
<dbReference type="PANTHER" id="PTHR47926:SF526">
    <property type="entry name" value="PENTACOTRIPEPTIDE-REPEAT REGION OF PRORP DOMAIN-CONTAINING PROTEIN"/>
    <property type="match status" value="1"/>
</dbReference>
<accession>A0A6P6X3I9</accession>
<dbReference type="OrthoDB" id="185373at2759"/>
<dbReference type="GO" id="GO:0009451">
    <property type="term" value="P:RNA modification"/>
    <property type="evidence" value="ECO:0007669"/>
    <property type="project" value="InterPro"/>
</dbReference>
<dbReference type="Pfam" id="PF01535">
    <property type="entry name" value="PPR"/>
    <property type="match status" value="2"/>
</dbReference>
<dbReference type="Gene3D" id="1.25.40.10">
    <property type="entry name" value="Tetratricopeptide repeat domain"/>
    <property type="match status" value="4"/>
</dbReference>
<keyword evidence="3" id="KW-1185">Reference proteome</keyword>
<dbReference type="Pfam" id="PF20431">
    <property type="entry name" value="E_motif"/>
    <property type="match status" value="1"/>
</dbReference>
<feature type="repeat" description="PPR" evidence="2">
    <location>
        <begin position="320"/>
        <end position="357"/>
    </location>
</feature>
<dbReference type="PROSITE" id="PS51375">
    <property type="entry name" value="PPR"/>
    <property type="match status" value="2"/>
</dbReference>
<feature type="repeat" description="PPR" evidence="2">
    <location>
        <begin position="184"/>
        <end position="218"/>
    </location>
</feature>
<reference evidence="3" key="1">
    <citation type="journal article" date="2025" name="Foods">
        <title>Unveiling the Microbial Signatures of Arabica Coffee Cherries: Insights into Ripeness Specific Diversity, Functional Traits, and Implications for Quality and Safety.</title>
        <authorList>
            <consortium name="RefSeq"/>
            <person name="Tenea G.N."/>
            <person name="Cifuentes V."/>
            <person name="Reyes P."/>
            <person name="Cevallos-Vallejos M."/>
        </authorList>
    </citation>
    <scope>NUCLEOTIDE SEQUENCE [LARGE SCALE GENOMIC DNA]</scope>
</reference>
<dbReference type="InterPro" id="IPR046848">
    <property type="entry name" value="E_motif"/>
</dbReference>
<gene>
    <name evidence="4" type="primary">LOC113739272</name>
</gene>
<dbReference type="GeneID" id="113739272"/>
<evidence type="ECO:0000313" key="3">
    <source>
        <dbReference type="Proteomes" id="UP001652660"/>
    </source>
</evidence>
<dbReference type="GO" id="GO:0003723">
    <property type="term" value="F:RNA binding"/>
    <property type="evidence" value="ECO:0007669"/>
    <property type="project" value="InterPro"/>
</dbReference>
<dbReference type="AlphaFoldDB" id="A0A6P6X3I9"/>
<dbReference type="Proteomes" id="UP001652660">
    <property type="component" value="Chromosome 4c"/>
</dbReference>
<name>A0A6P6X3I9_COFAR</name>
<dbReference type="RefSeq" id="XP_027122303.2">
    <property type="nucleotide sequence ID" value="XM_027266502.2"/>
</dbReference>
<protein>
    <submittedName>
        <fullName evidence="4">Pentatricopeptide repeat-containing protein At5g48910</fullName>
    </submittedName>
</protein>
<sequence length="541" mass="61010">MFVEKSLPAVQINTRALQQRLFSLLQNCKTIKHLSQIHTQVIINGFSQTNFILVNLLSFYITSGNLKSASEVFEQVQSPSTNVWNQIIRGHGRSEKPCKSVELFNLMGKSEALPDGYSYSYVINGCTKGGLLSEGRMVHGKVWKHGFCSNVFVQTNLLNLYSSCGGEDGVSNAQYVFDEMGKRSIVTWNSLLSGFFRCGDVDGARRIFDEMPERNVVSWTTMIDGCLGNGRCGQALALFHQMRRAQVEPDQVTLVVLLSACAELGDLNLGRWIHRYSFEILSDGKQPKLLSLNNALIHMYASCGVTNDAYRVFKEMPQKTTVSWTSMITGFAKQGYAKEALKLFHEMDRLRESNVKPDEMTFLGVLSACSHTGHVDQGWRYFCSMSQTWGVEPRVEHYGCMVDVLSRAGLLDEAVELVRTMPMKPNDVVWGALLGGCRIYKNVELASHVDKMLDMELEPDRAAGYCMLLSDVYSTARRWQEAHTVKQKIVEMGVRKPSGRSWVQINGVLHDFVVNDRAHKHSHLIYDMLGLIRKEMNLHGY</sequence>
<evidence type="ECO:0000256" key="2">
    <source>
        <dbReference type="PROSITE-ProRule" id="PRU00708"/>
    </source>
</evidence>
<dbReference type="InterPro" id="IPR011990">
    <property type="entry name" value="TPR-like_helical_dom_sf"/>
</dbReference>
<dbReference type="InterPro" id="IPR046960">
    <property type="entry name" value="PPR_At4g14850-like_plant"/>
</dbReference>
<proteinExistence type="predicted"/>
<evidence type="ECO:0000313" key="4">
    <source>
        <dbReference type="RefSeq" id="XP_027122303.2"/>
    </source>
</evidence>
<dbReference type="PANTHER" id="PTHR47926">
    <property type="entry name" value="PENTATRICOPEPTIDE REPEAT-CONTAINING PROTEIN"/>
    <property type="match status" value="1"/>
</dbReference>
<dbReference type="Pfam" id="PF12854">
    <property type="entry name" value="PPR_1"/>
    <property type="match status" value="1"/>
</dbReference>
<organism evidence="3 4">
    <name type="scientific">Coffea arabica</name>
    <name type="common">Arabian coffee</name>
    <dbReference type="NCBI Taxonomy" id="13443"/>
    <lineage>
        <taxon>Eukaryota</taxon>
        <taxon>Viridiplantae</taxon>
        <taxon>Streptophyta</taxon>
        <taxon>Embryophyta</taxon>
        <taxon>Tracheophyta</taxon>
        <taxon>Spermatophyta</taxon>
        <taxon>Magnoliopsida</taxon>
        <taxon>eudicotyledons</taxon>
        <taxon>Gunneridae</taxon>
        <taxon>Pentapetalae</taxon>
        <taxon>asterids</taxon>
        <taxon>lamiids</taxon>
        <taxon>Gentianales</taxon>
        <taxon>Rubiaceae</taxon>
        <taxon>Ixoroideae</taxon>
        <taxon>Gardenieae complex</taxon>
        <taxon>Bertiereae - Coffeeae clade</taxon>
        <taxon>Coffeeae</taxon>
        <taxon>Coffea</taxon>
    </lineage>
</organism>
<dbReference type="NCBIfam" id="TIGR00756">
    <property type="entry name" value="PPR"/>
    <property type="match status" value="3"/>
</dbReference>
<keyword evidence="1" id="KW-0677">Repeat</keyword>
<evidence type="ECO:0000256" key="1">
    <source>
        <dbReference type="ARBA" id="ARBA00022737"/>
    </source>
</evidence>
<dbReference type="InterPro" id="IPR002885">
    <property type="entry name" value="PPR_rpt"/>
</dbReference>